<dbReference type="InterPro" id="IPR050837">
    <property type="entry name" value="ComplexI_51kDa_subunit"/>
</dbReference>
<feature type="domain" description="NADH-ubiquinone oxidoreductase 51kDa subunit iron-sulphur binding" evidence="11">
    <location>
        <begin position="324"/>
        <end position="405"/>
    </location>
</feature>
<comment type="cofactor">
    <cofactor evidence="2">
        <name>[4Fe-4S] cluster</name>
        <dbReference type="ChEBI" id="CHEBI:49883"/>
    </cofactor>
</comment>
<evidence type="ECO:0000256" key="1">
    <source>
        <dbReference type="ARBA" id="ARBA00001917"/>
    </source>
</evidence>
<dbReference type="GO" id="GO:0046872">
    <property type="term" value="F:metal ion binding"/>
    <property type="evidence" value="ECO:0007669"/>
    <property type="project" value="UniProtKB-KW"/>
</dbReference>
<dbReference type="InterPro" id="IPR037225">
    <property type="entry name" value="Nuo51_FMN-bd_sf"/>
</dbReference>
<dbReference type="GO" id="GO:0003954">
    <property type="term" value="F:NADH dehydrogenase activity"/>
    <property type="evidence" value="ECO:0007669"/>
    <property type="project" value="TreeGrafter"/>
</dbReference>
<dbReference type="SUPFAM" id="SSF140490">
    <property type="entry name" value="Nqo1C-terminal domain-like"/>
    <property type="match status" value="1"/>
</dbReference>
<evidence type="ECO:0000256" key="8">
    <source>
        <dbReference type="ARBA" id="ARBA00023004"/>
    </source>
</evidence>
<dbReference type="GO" id="GO:0045333">
    <property type="term" value="P:cellular respiration"/>
    <property type="evidence" value="ECO:0007669"/>
    <property type="project" value="TreeGrafter"/>
</dbReference>
<dbReference type="Gene3D" id="1.20.1440.230">
    <property type="entry name" value="NADH-ubiquinone oxidoreductase 51kDa subunit, iron-sulphur binding domain"/>
    <property type="match status" value="1"/>
</dbReference>
<evidence type="ECO:0000313" key="13">
    <source>
        <dbReference type="Proteomes" id="UP000276055"/>
    </source>
</evidence>
<dbReference type="Gene3D" id="3.10.20.600">
    <property type="match status" value="1"/>
</dbReference>
<dbReference type="InterPro" id="IPR019575">
    <property type="entry name" value="Nuop51_4Fe4S-bd"/>
</dbReference>
<evidence type="ECO:0000259" key="11">
    <source>
        <dbReference type="Pfam" id="PF10589"/>
    </source>
</evidence>
<proteinExistence type="inferred from homology"/>
<dbReference type="Gene3D" id="3.40.50.11540">
    <property type="entry name" value="NADH-ubiquinone oxidoreductase 51kDa subunit"/>
    <property type="match status" value="1"/>
</dbReference>
<keyword evidence="7" id="KW-0479">Metal-binding</keyword>
<reference evidence="12 13" key="1">
    <citation type="submission" date="2018-10" db="EMBL/GenBank/DDBJ databases">
        <title>Genomic Encyclopedia of Type Strains, Phase IV (KMG-IV): sequencing the most valuable type-strain genomes for metagenomic binning, comparative biology and taxonomic classification.</title>
        <authorList>
            <person name="Goeker M."/>
        </authorList>
    </citation>
    <scope>NUCLEOTIDE SEQUENCE [LARGE SCALE GENOMIC DNA]</scope>
    <source>
        <strain evidence="12 13">DSM 25586</strain>
    </source>
</reference>
<comment type="cofactor">
    <cofactor evidence="1">
        <name>FMN</name>
        <dbReference type="ChEBI" id="CHEBI:58210"/>
    </cofactor>
</comment>
<evidence type="ECO:0000256" key="7">
    <source>
        <dbReference type="ARBA" id="ARBA00022723"/>
    </source>
</evidence>
<dbReference type="GO" id="GO:0051539">
    <property type="term" value="F:4 iron, 4 sulfur cluster binding"/>
    <property type="evidence" value="ECO:0007669"/>
    <property type="project" value="UniProtKB-KW"/>
</dbReference>
<keyword evidence="8" id="KW-0408">Iron</keyword>
<evidence type="ECO:0000313" key="12">
    <source>
        <dbReference type="EMBL" id="RKR19581.1"/>
    </source>
</evidence>
<evidence type="ECO:0000256" key="6">
    <source>
        <dbReference type="ARBA" id="ARBA00022643"/>
    </source>
</evidence>
<dbReference type="Proteomes" id="UP000276055">
    <property type="component" value="Unassembled WGS sequence"/>
</dbReference>
<evidence type="ECO:0000256" key="9">
    <source>
        <dbReference type="ARBA" id="ARBA00023014"/>
    </source>
</evidence>
<evidence type="ECO:0000256" key="5">
    <source>
        <dbReference type="ARBA" id="ARBA00022630"/>
    </source>
</evidence>
<dbReference type="OrthoDB" id="9805533at2"/>
<organism evidence="12 13">
    <name type="scientific">Arthrobacter oryzae</name>
    <dbReference type="NCBI Taxonomy" id="409290"/>
    <lineage>
        <taxon>Bacteria</taxon>
        <taxon>Bacillati</taxon>
        <taxon>Actinomycetota</taxon>
        <taxon>Actinomycetes</taxon>
        <taxon>Micrococcales</taxon>
        <taxon>Micrococcaceae</taxon>
        <taxon>Arthrobacter</taxon>
    </lineage>
</organism>
<keyword evidence="5" id="KW-0285">Flavoprotein</keyword>
<comment type="similarity">
    <text evidence="3">Belongs to the complex I 51 kDa subunit family.</text>
</comment>
<comment type="caution">
    <text evidence="12">The sequence shown here is derived from an EMBL/GenBank/DDBJ whole genome shotgun (WGS) entry which is preliminary data.</text>
</comment>
<evidence type="ECO:0000256" key="4">
    <source>
        <dbReference type="ARBA" id="ARBA00022485"/>
    </source>
</evidence>
<keyword evidence="9" id="KW-0411">Iron-sulfur</keyword>
<dbReference type="Pfam" id="PF01512">
    <property type="entry name" value="Complex1_51K"/>
    <property type="match status" value="1"/>
</dbReference>
<dbReference type="Pfam" id="PF10589">
    <property type="entry name" value="NADH_4Fe-4S"/>
    <property type="match status" value="1"/>
</dbReference>
<name>A0A495ESI5_9MICC</name>
<dbReference type="InterPro" id="IPR011538">
    <property type="entry name" value="Nuo51_FMN-bd"/>
</dbReference>
<evidence type="ECO:0000256" key="3">
    <source>
        <dbReference type="ARBA" id="ARBA00007523"/>
    </source>
</evidence>
<dbReference type="InterPro" id="IPR037207">
    <property type="entry name" value="Nuop51_4Fe4S-bd_sf"/>
</dbReference>
<sequence length="418" mass="42834">MNPVSGELRQASPPHAQPVSRLLAAGPEAEYARHADTFGHLDPDAAAPGLLNLLEASGLTGRGGAAFATWRKAVATSQSAQKRLVPVRPVVIANGAEGEPLSFKDRTLLAHAPHLVLDGLLAVARAVAAAQVYLYAPAASIPGAQRALAEHPGGRRIQVVASPDTFISGEASAVVNNIATGSAIPLDKRRRLSDTGLKGRPTLVLNVETLAHVALIARFGADWFRAAGTPQDPGTRLVSVSGRGPGRDVVLEVPGGALLTDVLQSAGMDPATLSAVLVGGYHGRWVRPAAHVLAPNGPVGQVVRPGAGVIHALADGQCGLQATAGIVTYLAGQSARQCGPCMFGLPAMAGVLNRIAAGEQDPRLPGDLDRLANLVTGRGACHHPDGTVQLIGSALEVFSGDVRSHLAGRCSAVGIWAP</sequence>
<dbReference type="AlphaFoldDB" id="A0A495ESI5"/>
<keyword evidence="4" id="KW-0004">4Fe-4S</keyword>
<gene>
    <name evidence="12" type="ORF">C8D78_2329</name>
</gene>
<dbReference type="SUPFAM" id="SSF142019">
    <property type="entry name" value="Nqo1 FMN-binding domain-like"/>
    <property type="match status" value="1"/>
</dbReference>
<protein>
    <submittedName>
        <fullName evidence="12">NADH dehydrogenase subunit F</fullName>
    </submittedName>
</protein>
<dbReference type="PANTHER" id="PTHR11780">
    <property type="entry name" value="NADH-UBIQUINONE OXIDOREDUCTASE FLAVOPROTEIN 1 NDUFV1"/>
    <property type="match status" value="1"/>
</dbReference>
<keyword evidence="6" id="KW-0288">FMN</keyword>
<accession>A0A495ESI5</accession>
<evidence type="ECO:0000259" key="10">
    <source>
        <dbReference type="Pfam" id="PF01512"/>
    </source>
</evidence>
<evidence type="ECO:0000256" key="2">
    <source>
        <dbReference type="ARBA" id="ARBA00001966"/>
    </source>
</evidence>
<dbReference type="RefSeq" id="WP_120953797.1">
    <property type="nucleotide sequence ID" value="NZ_RBIR01000004.1"/>
</dbReference>
<dbReference type="EMBL" id="RBIR01000004">
    <property type="protein sequence ID" value="RKR19581.1"/>
    <property type="molecule type" value="Genomic_DNA"/>
</dbReference>
<feature type="domain" description="NADH-ubiquinone oxidoreductase 51kDa subunit FMN-binding" evidence="10">
    <location>
        <begin position="55"/>
        <end position="214"/>
    </location>
</feature>
<dbReference type="PANTHER" id="PTHR11780:SF10">
    <property type="entry name" value="NADH DEHYDROGENASE [UBIQUINONE] FLAVOPROTEIN 1, MITOCHONDRIAL"/>
    <property type="match status" value="1"/>
</dbReference>